<reference evidence="2 3" key="1">
    <citation type="submission" date="2017-06" db="EMBL/GenBank/DDBJ databases">
        <authorList>
            <person name="Kim H.J."/>
            <person name="Triplett B.A."/>
        </authorList>
    </citation>
    <scope>NUCLEOTIDE SEQUENCE [LARGE SCALE GENOMIC DNA]</scope>
    <source>
        <strain evidence="2 3">DSM 22179</strain>
    </source>
</reference>
<evidence type="ECO:0000313" key="3">
    <source>
        <dbReference type="Proteomes" id="UP000198122"/>
    </source>
</evidence>
<dbReference type="SUPFAM" id="SSF53474">
    <property type="entry name" value="alpha/beta-Hydrolases"/>
    <property type="match status" value="1"/>
</dbReference>
<evidence type="ECO:0000313" key="2">
    <source>
        <dbReference type="EMBL" id="SNC73404.1"/>
    </source>
</evidence>
<dbReference type="InterPro" id="IPR029058">
    <property type="entry name" value="AB_hydrolase_fold"/>
</dbReference>
<dbReference type="EMBL" id="FYEZ01000003">
    <property type="protein sequence ID" value="SNC73404.1"/>
    <property type="molecule type" value="Genomic_DNA"/>
</dbReference>
<dbReference type="PANTHER" id="PTHR43689:SF8">
    <property type="entry name" value="ALPHA_BETA-HYDROLASES SUPERFAMILY PROTEIN"/>
    <property type="match status" value="1"/>
</dbReference>
<dbReference type="InterPro" id="IPR000073">
    <property type="entry name" value="AB_hydrolase_1"/>
</dbReference>
<organism evidence="2 3">
    <name type="scientific">Kytococcus aerolatus</name>
    <dbReference type="NCBI Taxonomy" id="592308"/>
    <lineage>
        <taxon>Bacteria</taxon>
        <taxon>Bacillati</taxon>
        <taxon>Actinomycetota</taxon>
        <taxon>Actinomycetes</taxon>
        <taxon>Micrococcales</taxon>
        <taxon>Kytococcaceae</taxon>
        <taxon>Kytococcus</taxon>
    </lineage>
</organism>
<dbReference type="Gene3D" id="3.40.50.1820">
    <property type="entry name" value="alpha/beta hydrolase"/>
    <property type="match status" value="2"/>
</dbReference>
<dbReference type="GO" id="GO:0003824">
    <property type="term" value="F:catalytic activity"/>
    <property type="evidence" value="ECO:0007669"/>
    <property type="project" value="UniProtKB-ARBA"/>
</dbReference>
<proteinExistence type="predicted"/>
<dbReference type="AlphaFoldDB" id="A0A212U5P4"/>
<dbReference type="Pfam" id="PF12697">
    <property type="entry name" value="Abhydrolase_6"/>
    <property type="match status" value="1"/>
</dbReference>
<sequence>MTRDSLICVNDELPDDLDLTIPDDLSALEGLGEEPQGPTPLALVHGIGSTPIDWQDVVSRIGATRPMAAPWVSGLKPTEAVGLDLPRCAEGVLNTPDVMTWRRFDAVGVDVGGLVCATLAVNHPQKVRRLVLSAVFPQMPKMAVRMQKLALQAQSRNNLVAQGIDRQRTLEVLDVLAGLDATETLRALDLPVLVLSGEDRTARAAAQQVAALVPGAELGVVPGGGRRPHLEAPEAFADAVVEFTADDRLEEGPGEEA</sequence>
<dbReference type="PANTHER" id="PTHR43689">
    <property type="entry name" value="HYDROLASE"/>
    <property type="match status" value="1"/>
</dbReference>
<dbReference type="Proteomes" id="UP000198122">
    <property type="component" value="Unassembled WGS sequence"/>
</dbReference>
<keyword evidence="3" id="KW-1185">Reference proteome</keyword>
<evidence type="ECO:0000259" key="1">
    <source>
        <dbReference type="Pfam" id="PF12697"/>
    </source>
</evidence>
<gene>
    <name evidence="2" type="ORF">SAMN05445756_1948</name>
</gene>
<feature type="domain" description="AB hydrolase-1" evidence="1">
    <location>
        <begin position="43"/>
        <end position="239"/>
    </location>
</feature>
<name>A0A212U5P4_9MICO</name>
<accession>A0A212U5P4</accession>
<protein>
    <submittedName>
        <fullName evidence="2">Pimeloyl-ACP methyl ester carboxylesterase</fullName>
    </submittedName>
</protein>